<organism evidence="2 3">
    <name type="scientific">Desulfitobacterium hafniense (strain DSM 10664 / DCB-2)</name>
    <dbReference type="NCBI Taxonomy" id="272564"/>
    <lineage>
        <taxon>Bacteria</taxon>
        <taxon>Bacillati</taxon>
        <taxon>Bacillota</taxon>
        <taxon>Clostridia</taxon>
        <taxon>Eubacteriales</taxon>
        <taxon>Desulfitobacteriaceae</taxon>
        <taxon>Desulfitobacterium</taxon>
    </lineage>
</organism>
<dbReference type="Pfam" id="PF04754">
    <property type="entry name" value="Transposase_31"/>
    <property type="match status" value="1"/>
</dbReference>
<evidence type="ECO:0000313" key="2">
    <source>
        <dbReference type="EMBL" id="ACL19583.1"/>
    </source>
</evidence>
<dbReference type="AlphaFoldDB" id="B8FP58"/>
<dbReference type="RefSeq" id="WP_015943493.1">
    <property type="nucleotide sequence ID" value="NC_011830.1"/>
</dbReference>
<dbReference type="PANTHER" id="PTHR34611:SF2">
    <property type="entry name" value="INACTIVE RECOMBINATION-PROMOTING NUCLEASE-LIKE PROTEIN RPNE-RELATED"/>
    <property type="match status" value="1"/>
</dbReference>
<accession>B8FP58</accession>
<dbReference type="PANTHER" id="PTHR34611">
    <property type="match status" value="1"/>
</dbReference>
<sequence length="167" mass="19381">MSLIHNPHDKFFKETFGDVGTARSFLENYLPQEVRALVDLKTVLPQKDSYIDQELQESFSDLLFQVKIRENEGYFYFLFEHKVRPYADRRKKMSTRLADDSVLSKQREMFMQSVNHGKPPYISRFIRKGNRTGSAACRCSNGARATAPQSLKGHDAQECKFVYEVKS</sequence>
<dbReference type="Proteomes" id="UP000007726">
    <property type="component" value="Chromosome"/>
</dbReference>
<proteinExistence type="predicted"/>
<dbReference type="KEGG" id="dhd:Dhaf_1531"/>
<dbReference type="InterPro" id="IPR006842">
    <property type="entry name" value="Transposase_31"/>
</dbReference>
<dbReference type="InterPro" id="IPR051699">
    <property type="entry name" value="Rpn/YhgA-like_nuclease"/>
</dbReference>
<protein>
    <recommendedName>
        <fullName evidence="1">Transposase (putative) YhgA-like domain-containing protein</fullName>
    </recommendedName>
</protein>
<dbReference type="GO" id="GO:0006310">
    <property type="term" value="P:DNA recombination"/>
    <property type="evidence" value="ECO:0007669"/>
    <property type="project" value="TreeGrafter"/>
</dbReference>
<dbReference type="EMBL" id="CP001336">
    <property type="protein sequence ID" value="ACL19583.1"/>
    <property type="molecule type" value="Genomic_DNA"/>
</dbReference>
<gene>
    <name evidence="2" type="ordered locus">Dhaf_1531</name>
</gene>
<evidence type="ECO:0000259" key="1">
    <source>
        <dbReference type="Pfam" id="PF04754"/>
    </source>
</evidence>
<feature type="domain" description="Transposase (putative) YhgA-like" evidence="1">
    <location>
        <begin position="6"/>
        <end position="85"/>
    </location>
</feature>
<dbReference type="GO" id="GO:1990238">
    <property type="term" value="F:double-stranded DNA endonuclease activity"/>
    <property type="evidence" value="ECO:0007669"/>
    <property type="project" value="TreeGrafter"/>
</dbReference>
<name>B8FP58_DESHD</name>
<evidence type="ECO:0000313" key="3">
    <source>
        <dbReference type="Proteomes" id="UP000007726"/>
    </source>
</evidence>
<reference evidence="2 3" key="1">
    <citation type="journal article" date="2012" name="BMC Microbiol.">
        <title>Genome sequence of Desulfitobacterium hafniense DCB-2, a Gram-positive anaerobe capable of dehalogenation and metal reduction.</title>
        <authorList>
            <person name="Kim S.H."/>
            <person name="Harzman C."/>
            <person name="Davis J.K."/>
            <person name="Hutcheson R."/>
            <person name="Broderick J.B."/>
            <person name="Marsh T.L."/>
            <person name="Tiedje J.M."/>
        </authorList>
    </citation>
    <scope>NUCLEOTIDE SEQUENCE [LARGE SCALE GENOMIC DNA]</scope>
    <source>
        <strain evidence="3">DSM 10664 / DCB-2</strain>
    </source>
</reference>
<dbReference type="HOGENOM" id="CLU_1591861_0_0_9"/>